<keyword evidence="1" id="KW-0472">Membrane</keyword>
<accession>A0A1J4QDJ4</accession>
<evidence type="ECO:0000256" key="1">
    <source>
        <dbReference type="SAM" id="Phobius"/>
    </source>
</evidence>
<gene>
    <name evidence="2" type="ORF">BFR47_05190</name>
</gene>
<evidence type="ECO:0000313" key="2">
    <source>
        <dbReference type="EMBL" id="OIN05583.1"/>
    </source>
</evidence>
<proteinExistence type="predicted"/>
<evidence type="ECO:0000313" key="3">
    <source>
        <dbReference type="Proteomes" id="UP000243073"/>
    </source>
</evidence>
<sequence>MNNRTGRSLRSSSQQGFSYIEALIATFIIGLSLVPAIEALQSGSQGAAINTQQNIDRPLLASKMEQLLASDYSQLADAAVDPTTPSSLSDTVVSSDGRSLQRQVYLAFYDGETGDLFAGAETGLLWLRVELAGTAQALETLVSQ</sequence>
<keyword evidence="1" id="KW-1133">Transmembrane helix</keyword>
<organism evidence="2 3">
    <name type="scientific">Oceanisphaera psychrotolerans</name>
    <dbReference type="NCBI Taxonomy" id="1414654"/>
    <lineage>
        <taxon>Bacteria</taxon>
        <taxon>Pseudomonadati</taxon>
        <taxon>Pseudomonadota</taxon>
        <taxon>Gammaproteobacteria</taxon>
        <taxon>Aeromonadales</taxon>
        <taxon>Aeromonadaceae</taxon>
        <taxon>Oceanisphaera</taxon>
    </lineage>
</organism>
<dbReference type="EMBL" id="MDKE01000055">
    <property type="protein sequence ID" value="OIN05583.1"/>
    <property type="molecule type" value="Genomic_DNA"/>
</dbReference>
<dbReference type="Proteomes" id="UP000243073">
    <property type="component" value="Unassembled WGS sequence"/>
</dbReference>
<dbReference type="AlphaFoldDB" id="A0A1J4QDJ4"/>
<dbReference type="OrthoDB" id="5600239at2"/>
<protein>
    <recommendedName>
        <fullName evidence="4">Prepilin-type N-terminal cleavage/methylation domain-containing protein</fullName>
    </recommendedName>
</protein>
<feature type="transmembrane region" description="Helical" evidence="1">
    <location>
        <begin position="16"/>
        <end position="37"/>
    </location>
</feature>
<dbReference type="RefSeq" id="WP_071473792.1">
    <property type="nucleotide sequence ID" value="NZ_MDKE01000055.1"/>
</dbReference>
<keyword evidence="1" id="KW-0812">Transmembrane</keyword>
<keyword evidence="3" id="KW-1185">Reference proteome</keyword>
<reference evidence="2 3" key="1">
    <citation type="submission" date="2016-07" db="EMBL/GenBank/DDBJ databases">
        <title>Draft Genome Sequence of Oceanisphaera psychrotolerans, isolated from coastal sediment samples.</title>
        <authorList>
            <person name="Zhuo S."/>
            <person name="Ruan Z."/>
        </authorList>
    </citation>
    <scope>NUCLEOTIDE SEQUENCE [LARGE SCALE GENOMIC DNA]</scope>
    <source>
        <strain evidence="2 3">LAM-WHM-ZC</strain>
    </source>
</reference>
<dbReference type="STRING" id="1414654.BFR47_05190"/>
<evidence type="ECO:0008006" key="4">
    <source>
        <dbReference type="Google" id="ProtNLM"/>
    </source>
</evidence>
<comment type="caution">
    <text evidence="2">The sequence shown here is derived from an EMBL/GenBank/DDBJ whole genome shotgun (WGS) entry which is preliminary data.</text>
</comment>
<name>A0A1J4QDJ4_9GAMM</name>